<protein>
    <submittedName>
        <fullName evidence="2">Uncharacterized protein</fullName>
    </submittedName>
</protein>
<dbReference type="EMBL" id="KQ981732">
    <property type="protein sequence ID" value="KYN36590.1"/>
    <property type="molecule type" value="Genomic_DNA"/>
</dbReference>
<dbReference type="AlphaFoldDB" id="A0A151JUQ0"/>
<proteinExistence type="predicted"/>
<dbReference type="Proteomes" id="UP000078541">
    <property type="component" value="Unassembled WGS sequence"/>
</dbReference>
<sequence>MTRDHCPDLDKLARRLQHRCQRHLLPNGSSANATENIEKKNPNSYKRNYSASLFIHYEARMRENGKEERRKRESICRRITPYSLSTLPAAIRRHARSVGYVCTTAVFIAVRTRVYAYVYVRTSRLASAPVQRHPEYRM</sequence>
<evidence type="ECO:0000313" key="2">
    <source>
        <dbReference type="EMBL" id="KYN36590.1"/>
    </source>
</evidence>
<gene>
    <name evidence="2" type="ORF">ALC56_09077</name>
</gene>
<feature type="region of interest" description="Disordered" evidence="1">
    <location>
        <begin position="24"/>
        <end position="44"/>
    </location>
</feature>
<accession>A0A151JUQ0</accession>
<evidence type="ECO:0000256" key="1">
    <source>
        <dbReference type="SAM" id="MobiDB-lite"/>
    </source>
</evidence>
<evidence type="ECO:0000313" key="3">
    <source>
        <dbReference type="Proteomes" id="UP000078541"/>
    </source>
</evidence>
<reference evidence="2 3" key="1">
    <citation type="submission" date="2016-03" db="EMBL/GenBank/DDBJ databases">
        <title>Trachymyrmex septentrionalis WGS genome.</title>
        <authorList>
            <person name="Nygaard S."/>
            <person name="Hu H."/>
            <person name="Boomsma J."/>
            <person name="Zhang G."/>
        </authorList>
    </citation>
    <scope>NUCLEOTIDE SEQUENCE [LARGE SCALE GENOMIC DNA]</scope>
    <source>
        <strain evidence="2">Tsep2-gDNA-1</strain>
        <tissue evidence="2">Whole body</tissue>
    </source>
</reference>
<name>A0A151JUQ0_9HYME</name>
<organism evidence="2 3">
    <name type="scientific">Trachymyrmex septentrionalis</name>
    <dbReference type="NCBI Taxonomy" id="34720"/>
    <lineage>
        <taxon>Eukaryota</taxon>
        <taxon>Metazoa</taxon>
        <taxon>Ecdysozoa</taxon>
        <taxon>Arthropoda</taxon>
        <taxon>Hexapoda</taxon>
        <taxon>Insecta</taxon>
        <taxon>Pterygota</taxon>
        <taxon>Neoptera</taxon>
        <taxon>Endopterygota</taxon>
        <taxon>Hymenoptera</taxon>
        <taxon>Apocrita</taxon>
        <taxon>Aculeata</taxon>
        <taxon>Formicoidea</taxon>
        <taxon>Formicidae</taxon>
        <taxon>Myrmicinae</taxon>
        <taxon>Trachymyrmex</taxon>
    </lineage>
</organism>
<keyword evidence="3" id="KW-1185">Reference proteome</keyword>